<organism evidence="1 2">
    <name type="scientific">Dreissena polymorpha</name>
    <name type="common">Zebra mussel</name>
    <name type="synonym">Mytilus polymorpha</name>
    <dbReference type="NCBI Taxonomy" id="45954"/>
    <lineage>
        <taxon>Eukaryota</taxon>
        <taxon>Metazoa</taxon>
        <taxon>Spiralia</taxon>
        <taxon>Lophotrochozoa</taxon>
        <taxon>Mollusca</taxon>
        <taxon>Bivalvia</taxon>
        <taxon>Autobranchia</taxon>
        <taxon>Heteroconchia</taxon>
        <taxon>Euheterodonta</taxon>
        <taxon>Imparidentia</taxon>
        <taxon>Neoheterodontei</taxon>
        <taxon>Myida</taxon>
        <taxon>Dreissenoidea</taxon>
        <taxon>Dreissenidae</taxon>
        <taxon>Dreissena</taxon>
    </lineage>
</organism>
<name>A0A9D4K9M7_DREPO</name>
<dbReference type="EMBL" id="JAIWYP010000004">
    <property type="protein sequence ID" value="KAH3835715.1"/>
    <property type="molecule type" value="Genomic_DNA"/>
</dbReference>
<comment type="caution">
    <text evidence="1">The sequence shown here is derived from an EMBL/GenBank/DDBJ whole genome shotgun (WGS) entry which is preliminary data.</text>
</comment>
<accession>A0A9D4K9M7</accession>
<keyword evidence="2" id="KW-1185">Reference proteome</keyword>
<dbReference type="Proteomes" id="UP000828390">
    <property type="component" value="Unassembled WGS sequence"/>
</dbReference>
<gene>
    <name evidence="1" type="ORF">DPMN_109075</name>
</gene>
<evidence type="ECO:0000313" key="2">
    <source>
        <dbReference type="Proteomes" id="UP000828390"/>
    </source>
</evidence>
<dbReference type="AlphaFoldDB" id="A0A9D4K9M7"/>
<sequence length="87" mass="9520">MCMCLPSPGTIAGSSKTCIVSVAWSLLPWQSWNKEDPMRAASIIGTKSASASLADWDDTFETKESTCLQNVSLSANWKMLRCCENLD</sequence>
<reference evidence="1" key="1">
    <citation type="journal article" date="2019" name="bioRxiv">
        <title>The Genome of the Zebra Mussel, Dreissena polymorpha: A Resource for Invasive Species Research.</title>
        <authorList>
            <person name="McCartney M.A."/>
            <person name="Auch B."/>
            <person name="Kono T."/>
            <person name="Mallez S."/>
            <person name="Zhang Y."/>
            <person name="Obille A."/>
            <person name="Becker A."/>
            <person name="Abrahante J.E."/>
            <person name="Garbe J."/>
            <person name="Badalamenti J.P."/>
            <person name="Herman A."/>
            <person name="Mangelson H."/>
            <person name="Liachko I."/>
            <person name="Sullivan S."/>
            <person name="Sone E.D."/>
            <person name="Koren S."/>
            <person name="Silverstein K.A.T."/>
            <person name="Beckman K.B."/>
            <person name="Gohl D.M."/>
        </authorList>
    </citation>
    <scope>NUCLEOTIDE SEQUENCE</scope>
    <source>
        <strain evidence="1">Duluth1</strain>
        <tissue evidence="1">Whole animal</tissue>
    </source>
</reference>
<evidence type="ECO:0000313" key="1">
    <source>
        <dbReference type="EMBL" id="KAH3835715.1"/>
    </source>
</evidence>
<protein>
    <submittedName>
        <fullName evidence="1">Uncharacterized protein</fullName>
    </submittedName>
</protein>
<proteinExistence type="predicted"/>
<reference evidence="1" key="2">
    <citation type="submission" date="2020-11" db="EMBL/GenBank/DDBJ databases">
        <authorList>
            <person name="McCartney M.A."/>
            <person name="Auch B."/>
            <person name="Kono T."/>
            <person name="Mallez S."/>
            <person name="Becker A."/>
            <person name="Gohl D.M."/>
            <person name="Silverstein K.A.T."/>
            <person name="Koren S."/>
            <person name="Bechman K.B."/>
            <person name="Herman A."/>
            <person name="Abrahante J.E."/>
            <person name="Garbe J."/>
        </authorList>
    </citation>
    <scope>NUCLEOTIDE SEQUENCE</scope>
    <source>
        <strain evidence="1">Duluth1</strain>
        <tissue evidence="1">Whole animal</tissue>
    </source>
</reference>